<dbReference type="EMBL" id="CP042239">
    <property type="protein sequence ID" value="QDX26126.1"/>
    <property type="molecule type" value="Genomic_DNA"/>
</dbReference>
<proteinExistence type="predicted"/>
<dbReference type="InterPro" id="IPR007842">
    <property type="entry name" value="HEPN_dom"/>
</dbReference>
<dbReference type="Pfam" id="PF01909">
    <property type="entry name" value="NTP_transf_2"/>
    <property type="match status" value="1"/>
</dbReference>
<dbReference type="PANTHER" id="PTHR33933">
    <property type="entry name" value="NUCLEOTIDYLTRANSFERASE"/>
    <property type="match status" value="1"/>
</dbReference>
<evidence type="ECO:0000259" key="1">
    <source>
        <dbReference type="PROSITE" id="PS50910"/>
    </source>
</evidence>
<keyword evidence="3" id="KW-1185">Reference proteome</keyword>
<protein>
    <submittedName>
        <fullName evidence="2">HEPN domain-containing protein</fullName>
    </submittedName>
</protein>
<dbReference type="Pfam" id="PF05168">
    <property type="entry name" value="HEPN"/>
    <property type="match status" value="1"/>
</dbReference>
<dbReference type="AlphaFoldDB" id="A0A518RFB2"/>
<dbReference type="Gene3D" id="3.30.460.10">
    <property type="entry name" value="Beta Polymerase, domain 2"/>
    <property type="match status" value="1"/>
</dbReference>
<dbReference type="Gene3D" id="1.20.120.330">
    <property type="entry name" value="Nucleotidyltransferases domain 2"/>
    <property type="match status" value="1"/>
</dbReference>
<evidence type="ECO:0000313" key="3">
    <source>
        <dbReference type="Proteomes" id="UP000318055"/>
    </source>
</evidence>
<gene>
    <name evidence="2" type="ORF">FPZ54_08895</name>
</gene>
<dbReference type="InterPro" id="IPR043519">
    <property type="entry name" value="NT_sf"/>
</dbReference>
<dbReference type="InterPro" id="IPR052548">
    <property type="entry name" value="Type_VII_TA_antitoxin"/>
</dbReference>
<feature type="domain" description="HEPN" evidence="1">
    <location>
        <begin position="175"/>
        <end position="295"/>
    </location>
</feature>
<dbReference type="Proteomes" id="UP000318055">
    <property type="component" value="Chromosome"/>
</dbReference>
<organism evidence="2 3">
    <name type="scientific">Sphingomonas suaedae</name>
    <dbReference type="NCBI Taxonomy" id="2599297"/>
    <lineage>
        <taxon>Bacteria</taxon>
        <taxon>Pseudomonadati</taxon>
        <taxon>Pseudomonadota</taxon>
        <taxon>Alphaproteobacteria</taxon>
        <taxon>Sphingomonadales</taxon>
        <taxon>Sphingomonadaceae</taxon>
        <taxon>Sphingomonas</taxon>
    </lineage>
</organism>
<dbReference type="InterPro" id="IPR002934">
    <property type="entry name" value="Polymerase_NTP_transf_dom"/>
</dbReference>
<dbReference type="PANTHER" id="PTHR33933:SF1">
    <property type="entry name" value="PROTEIN ADENYLYLTRANSFERASE MNTA-RELATED"/>
    <property type="match status" value="1"/>
</dbReference>
<dbReference type="SMART" id="SM00748">
    <property type="entry name" value="HEPN"/>
    <property type="match status" value="1"/>
</dbReference>
<dbReference type="SUPFAM" id="SSF81301">
    <property type="entry name" value="Nucleotidyltransferase"/>
    <property type="match status" value="1"/>
</dbReference>
<dbReference type="RefSeq" id="WP_145846509.1">
    <property type="nucleotide sequence ID" value="NZ_CP042239.1"/>
</dbReference>
<evidence type="ECO:0000313" key="2">
    <source>
        <dbReference type="EMBL" id="QDX26126.1"/>
    </source>
</evidence>
<dbReference type="CDD" id="cd05403">
    <property type="entry name" value="NT_KNTase_like"/>
    <property type="match status" value="1"/>
</dbReference>
<reference evidence="2 3" key="1">
    <citation type="submission" date="2019-07" db="EMBL/GenBank/DDBJ databases">
        <title>Sphingomonas alkalisoli sp. nov., isolated from rhizosphere soil of Suaedae salsa.</title>
        <authorList>
            <person name="Zhang H."/>
            <person name="Xu L."/>
            <person name="Zhang J.-X."/>
            <person name="Sun J.-Q."/>
        </authorList>
    </citation>
    <scope>NUCLEOTIDE SEQUENCE [LARGE SCALE GENOMIC DNA]</scope>
    <source>
        <strain evidence="2 3">XS-10</strain>
    </source>
</reference>
<dbReference type="KEGG" id="ssua:FPZ54_08895"/>
<name>A0A518RFB2_9SPHN</name>
<dbReference type="OrthoDB" id="7442350at2"/>
<accession>A0A518RFB2</accession>
<dbReference type="SUPFAM" id="SSF81593">
    <property type="entry name" value="Nucleotidyltransferase substrate binding subunit/domain"/>
    <property type="match status" value="1"/>
</dbReference>
<dbReference type="PROSITE" id="PS50910">
    <property type="entry name" value="HEPN"/>
    <property type="match status" value="1"/>
</dbReference>
<sequence length="304" mass="35742">MRTDLDHLPDRKRRDLERIVQILFAEFEDATALATQKWKKQGRILKVILYGSYARGDWVEDPVGGYYSDYDILVVVSDDRLTDPVEYWAKADDHFVREVTISKRISAPVAFIVHSLADMNDQLMRGRPFFIDAIQQGIALYEVDGYPFAEPQPLTEEAALAEAQKYYHRWYNVAQRSLSTYRLQRAEGDDEFWRNKAVFELHQATEQLYHCVLLTLTLYSPKSHKLNFLRAQGEPLVHELIGIWPRDTKFARRCFELLQQAYVNARYSPHYKITPEELDWLAERVELLQKTVRDVCERRLAPRD</sequence>